<evidence type="ECO:0000259" key="7">
    <source>
        <dbReference type="Pfam" id="PF14322"/>
    </source>
</evidence>
<dbReference type="STRING" id="150146.SAMN05443667_11295"/>
<evidence type="ECO:0000256" key="5">
    <source>
        <dbReference type="ARBA" id="ARBA00023237"/>
    </source>
</evidence>
<dbReference type="RefSeq" id="WP_091092353.1">
    <property type="nucleotide sequence ID" value="NZ_FNRD01000012.1"/>
</dbReference>
<keyword evidence="3" id="KW-0732">Signal</keyword>
<evidence type="ECO:0000256" key="1">
    <source>
        <dbReference type="ARBA" id="ARBA00004442"/>
    </source>
</evidence>
<evidence type="ECO:0000259" key="6">
    <source>
        <dbReference type="Pfam" id="PF07980"/>
    </source>
</evidence>
<name>A0A1H4F913_9FLAO</name>
<dbReference type="PROSITE" id="PS51257">
    <property type="entry name" value="PROKAR_LIPOPROTEIN"/>
    <property type="match status" value="1"/>
</dbReference>
<evidence type="ECO:0000313" key="8">
    <source>
        <dbReference type="EMBL" id="SEA93803.1"/>
    </source>
</evidence>
<dbReference type="GO" id="GO:0009279">
    <property type="term" value="C:cell outer membrane"/>
    <property type="evidence" value="ECO:0007669"/>
    <property type="project" value="UniProtKB-SubCell"/>
</dbReference>
<dbReference type="InterPro" id="IPR011990">
    <property type="entry name" value="TPR-like_helical_dom_sf"/>
</dbReference>
<organism evidence="8 9">
    <name type="scientific">Flavobacterium gillisiae</name>
    <dbReference type="NCBI Taxonomy" id="150146"/>
    <lineage>
        <taxon>Bacteria</taxon>
        <taxon>Pseudomonadati</taxon>
        <taxon>Bacteroidota</taxon>
        <taxon>Flavobacteriia</taxon>
        <taxon>Flavobacteriales</taxon>
        <taxon>Flavobacteriaceae</taxon>
        <taxon>Flavobacterium</taxon>
    </lineage>
</organism>
<feature type="domain" description="SusD-like N-terminal" evidence="7">
    <location>
        <begin position="22"/>
        <end position="229"/>
    </location>
</feature>
<dbReference type="SUPFAM" id="SSF48452">
    <property type="entry name" value="TPR-like"/>
    <property type="match status" value="1"/>
</dbReference>
<dbReference type="AlphaFoldDB" id="A0A1H4F913"/>
<dbReference type="InterPro" id="IPR012944">
    <property type="entry name" value="SusD_RagB_dom"/>
</dbReference>
<accession>A0A1H4F913</accession>
<dbReference type="Gene3D" id="1.25.40.390">
    <property type="match status" value="1"/>
</dbReference>
<dbReference type="Pfam" id="PF07980">
    <property type="entry name" value="SusD_RagB"/>
    <property type="match status" value="1"/>
</dbReference>
<dbReference type="Proteomes" id="UP000198951">
    <property type="component" value="Unassembled WGS sequence"/>
</dbReference>
<sequence>MKNIYNYITVLCIFTLVGCSNDFLEQQSPDQLNSSTFWRNKADAEAGLSSTYAFLEGAVEEYAFPEVKWPVEAYREDICKLGSDALNYQNWVELADFTYTNGNSQITSYWQLNYRGISNANQVITKVGEMPASAISDADKKQIIAEARFLRAYYHMKLILNWEKIKLRTKYITNQNEISLPLAERAETWNFIVSELKAVAEVLPAAQPTDKVGRATSGAANSYLGFAYLTRAYEETAEKQTHLTESIKALDKVQGYSLVKDYVSLFNGTNKNSKETIFELQFSANTSNGAFYRTALHFWMGASELGGWDEILPTDMLMNEFKKEGKIATTGNYDSRLYSNIFFKDPYFNDASNPRIFGATYNDKFGTKNKPVFRKYLPPTQDEMDTEFLGLNVPLMRYSNVLLMKAEALNELQRSVEAIPLINLVRARADMPVMIGLTYNAVKAQIEHERIIEFPLENFRFYDLRRWGKTKSALDAVGRTGFDAAKNNFYPVPLTEIQNN</sequence>
<gene>
    <name evidence="8" type="ORF">SAMN05443667_11295</name>
</gene>
<evidence type="ECO:0000313" key="9">
    <source>
        <dbReference type="Proteomes" id="UP000198951"/>
    </source>
</evidence>
<proteinExistence type="inferred from homology"/>
<evidence type="ECO:0000256" key="3">
    <source>
        <dbReference type="ARBA" id="ARBA00022729"/>
    </source>
</evidence>
<keyword evidence="5" id="KW-0998">Cell outer membrane</keyword>
<dbReference type="InterPro" id="IPR033985">
    <property type="entry name" value="SusD-like_N"/>
</dbReference>
<comment type="similarity">
    <text evidence="2">Belongs to the SusD family.</text>
</comment>
<keyword evidence="9" id="KW-1185">Reference proteome</keyword>
<dbReference type="OrthoDB" id="5694214at2"/>
<reference evidence="9" key="1">
    <citation type="submission" date="2016-10" db="EMBL/GenBank/DDBJ databases">
        <authorList>
            <person name="Varghese N."/>
            <person name="Submissions S."/>
        </authorList>
    </citation>
    <scope>NUCLEOTIDE SEQUENCE [LARGE SCALE GENOMIC DNA]</scope>
    <source>
        <strain evidence="9">DSM 22376</strain>
    </source>
</reference>
<dbReference type="EMBL" id="FNRD01000012">
    <property type="protein sequence ID" value="SEA93803.1"/>
    <property type="molecule type" value="Genomic_DNA"/>
</dbReference>
<keyword evidence="4" id="KW-0472">Membrane</keyword>
<comment type="subcellular location">
    <subcellularLocation>
        <location evidence="1">Cell outer membrane</location>
    </subcellularLocation>
</comment>
<protein>
    <submittedName>
        <fullName evidence="8">Starch-binding associating with outer membrane</fullName>
    </submittedName>
</protein>
<dbReference type="Pfam" id="PF14322">
    <property type="entry name" value="SusD-like_3"/>
    <property type="match status" value="1"/>
</dbReference>
<feature type="domain" description="RagB/SusD" evidence="6">
    <location>
        <begin position="274"/>
        <end position="474"/>
    </location>
</feature>
<evidence type="ECO:0000256" key="2">
    <source>
        <dbReference type="ARBA" id="ARBA00006275"/>
    </source>
</evidence>
<evidence type="ECO:0000256" key="4">
    <source>
        <dbReference type="ARBA" id="ARBA00023136"/>
    </source>
</evidence>